<protein>
    <submittedName>
        <fullName evidence="9">Succinate dehydrogenase cytochrome B subunit, mitochondrial</fullName>
    </submittedName>
</protein>
<dbReference type="PANTHER" id="PTHR10978:SF5">
    <property type="entry name" value="SUCCINATE DEHYDROGENASE CYTOCHROME B560 SUBUNIT, MITOCHONDRIAL"/>
    <property type="match status" value="1"/>
</dbReference>
<dbReference type="CDD" id="cd03499">
    <property type="entry name" value="SQR_TypeC_SdhC"/>
    <property type="match status" value="1"/>
</dbReference>
<dbReference type="EMBL" id="SEYY01020995">
    <property type="protein sequence ID" value="KAB7496822.1"/>
    <property type="molecule type" value="Genomic_DNA"/>
</dbReference>
<evidence type="ECO:0000256" key="4">
    <source>
        <dbReference type="ARBA" id="ARBA00022723"/>
    </source>
</evidence>
<accession>A0A5N5SS64</accession>
<dbReference type="InterPro" id="IPR034804">
    <property type="entry name" value="SQR/QFR_C/D"/>
</dbReference>
<dbReference type="GO" id="GO:0006121">
    <property type="term" value="P:mitochondrial electron transport, succinate to ubiquinone"/>
    <property type="evidence" value="ECO:0007669"/>
    <property type="project" value="TreeGrafter"/>
</dbReference>
<name>A0A5N5SS64_9CRUS</name>
<dbReference type="InterPro" id="IPR018495">
    <property type="entry name" value="Succ_DH_cyt_bsu_CS"/>
</dbReference>
<evidence type="ECO:0000256" key="1">
    <source>
        <dbReference type="ARBA" id="ARBA00004141"/>
    </source>
</evidence>
<dbReference type="Pfam" id="PF01127">
    <property type="entry name" value="Sdh_cyt"/>
    <property type="match status" value="1"/>
</dbReference>
<dbReference type="GO" id="GO:0046872">
    <property type="term" value="F:metal ion binding"/>
    <property type="evidence" value="ECO:0007669"/>
    <property type="project" value="UniProtKB-KW"/>
</dbReference>
<dbReference type="PROSITE" id="PS01000">
    <property type="entry name" value="SDH_CYT_1"/>
    <property type="match status" value="1"/>
</dbReference>
<reference evidence="9 10" key="1">
    <citation type="journal article" date="2019" name="PLoS Biol.">
        <title>Sex chromosomes control vertical transmission of feminizing Wolbachia symbionts in an isopod.</title>
        <authorList>
            <person name="Becking T."/>
            <person name="Chebbi M.A."/>
            <person name="Giraud I."/>
            <person name="Moumen B."/>
            <person name="Laverre T."/>
            <person name="Caubet Y."/>
            <person name="Peccoud J."/>
            <person name="Gilbert C."/>
            <person name="Cordaux R."/>
        </authorList>
    </citation>
    <scope>NUCLEOTIDE SEQUENCE [LARGE SCALE GENOMIC DNA]</scope>
    <source>
        <strain evidence="9">ANa2</strain>
        <tissue evidence="9">Whole body excluding digestive tract and cuticle</tissue>
    </source>
</reference>
<dbReference type="GO" id="GO:0009055">
    <property type="term" value="F:electron transfer activity"/>
    <property type="evidence" value="ECO:0007669"/>
    <property type="project" value="InterPro"/>
</dbReference>
<organism evidence="9 10">
    <name type="scientific">Armadillidium nasatum</name>
    <dbReference type="NCBI Taxonomy" id="96803"/>
    <lineage>
        <taxon>Eukaryota</taxon>
        <taxon>Metazoa</taxon>
        <taxon>Ecdysozoa</taxon>
        <taxon>Arthropoda</taxon>
        <taxon>Crustacea</taxon>
        <taxon>Multicrustacea</taxon>
        <taxon>Malacostraca</taxon>
        <taxon>Eumalacostraca</taxon>
        <taxon>Peracarida</taxon>
        <taxon>Isopoda</taxon>
        <taxon>Oniscidea</taxon>
        <taxon>Crinocheta</taxon>
        <taxon>Armadillidiidae</taxon>
        <taxon>Armadillidium</taxon>
    </lineage>
</organism>
<comment type="caution">
    <text evidence="9">The sequence shown here is derived from an EMBL/GenBank/DDBJ whole genome shotgun (WGS) entry which is preliminary data.</text>
</comment>
<keyword evidence="6" id="KW-0408">Iron</keyword>
<dbReference type="PANTHER" id="PTHR10978">
    <property type="entry name" value="SUCCINATE DEHYDROGENASE CYTOCHROME B560 SUBUNIT"/>
    <property type="match status" value="1"/>
</dbReference>
<feature type="transmembrane region" description="Helical" evidence="8">
    <location>
        <begin position="86"/>
        <end position="106"/>
    </location>
</feature>
<dbReference type="Proteomes" id="UP000326759">
    <property type="component" value="Unassembled WGS sequence"/>
</dbReference>
<keyword evidence="2" id="KW-0349">Heme</keyword>
<evidence type="ECO:0000313" key="9">
    <source>
        <dbReference type="EMBL" id="KAB7496822.1"/>
    </source>
</evidence>
<dbReference type="InterPro" id="IPR014314">
    <property type="entry name" value="Succ_DH_cytb556"/>
</dbReference>
<dbReference type="SUPFAM" id="SSF81343">
    <property type="entry name" value="Fumarate reductase respiratory complex transmembrane subunits"/>
    <property type="match status" value="1"/>
</dbReference>
<proteinExistence type="predicted"/>
<sequence length="115" mass="13185">MFSARLVYLTSNLRSGTSAVKICQQRMPFFLGNQVFYASSKQEVKTQTNEDYWVKNKRLNRPVSPHLTIYKPQITSMLSIAHRGTGLYLAFLVSGFSLGYFFGFSLEDPYKSGYF</sequence>
<comment type="subcellular location">
    <subcellularLocation>
        <location evidence="1">Membrane</location>
        <topology evidence="1">Multi-pass membrane protein</topology>
    </subcellularLocation>
</comment>
<dbReference type="InterPro" id="IPR000701">
    <property type="entry name" value="SuccDH_FuR_B_TM-su"/>
</dbReference>
<evidence type="ECO:0000256" key="3">
    <source>
        <dbReference type="ARBA" id="ARBA00022692"/>
    </source>
</evidence>
<dbReference type="GO" id="GO:0006099">
    <property type="term" value="P:tricarboxylic acid cycle"/>
    <property type="evidence" value="ECO:0007669"/>
    <property type="project" value="InterPro"/>
</dbReference>
<keyword evidence="10" id="KW-1185">Reference proteome</keyword>
<keyword evidence="5 8" id="KW-1133">Transmembrane helix</keyword>
<dbReference type="Gene3D" id="1.20.1300.10">
    <property type="entry name" value="Fumarate reductase/succinate dehydrogenase, transmembrane subunit"/>
    <property type="match status" value="1"/>
</dbReference>
<gene>
    <name evidence="9" type="primary">sdh3</name>
    <name evidence="9" type="ORF">Anas_03686</name>
</gene>
<keyword evidence="7 8" id="KW-0472">Membrane</keyword>
<evidence type="ECO:0000256" key="8">
    <source>
        <dbReference type="SAM" id="Phobius"/>
    </source>
</evidence>
<evidence type="ECO:0000256" key="7">
    <source>
        <dbReference type="ARBA" id="ARBA00023136"/>
    </source>
</evidence>
<dbReference type="AlphaFoldDB" id="A0A5N5SS64"/>
<evidence type="ECO:0000256" key="5">
    <source>
        <dbReference type="ARBA" id="ARBA00022989"/>
    </source>
</evidence>
<evidence type="ECO:0000313" key="10">
    <source>
        <dbReference type="Proteomes" id="UP000326759"/>
    </source>
</evidence>
<evidence type="ECO:0000256" key="2">
    <source>
        <dbReference type="ARBA" id="ARBA00022617"/>
    </source>
</evidence>
<keyword evidence="3 8" id="KW-0812">Transmembrane</keyword>
<dbReference type="GO" id="GO:0005739">
    <property type="term" value="C:mitochondrion"/>
    <property type="evidence" value="ECO:0007669"/>
    <property type="project" value="GOC"/>
</dbReference>
<evidence type="ECO:0000256" key="6">
    <source>
        <dbReference type="ARBA" id="ARBA00023004"/>
    </source>
</evidence>
<dbReference type="OrthoDB" id="588261at2759"/>
<keyword evidence="4" id="KW-0479">Metal-binding</keyword>
<dbReference type="GO" id="GO:0016020">
    <property type="term" value="C:membrane"/>
    <property type="evidence" value="ECO:0007669"/>
    <property type="project" value="UniProtKB-SubCell"/>
</dbReference>